<dbReference type="AlphaFoldDB" id="A0AA39CNS8"/>
<evidence type="ECO:0008006" key="3">
    <source>
        <dbReference type="Google" id="ProtNLM"/>
    </source>
</evidence>
<reference evidence="1" key="1">
    <citation type="submission" date="2022-10" db="EMBL/GenBank/DDBJ databases">
        <title>Culturing micro-colonial fungi from biological soil crusts in the Mojave desert and describing Neophaeococcomyces mojavensis, and introducing the new genera and species Taxawa tesnikishii.</title>
        <authorList>
            <person name="Kurbessoian T."/>
            <person name="Stajich J.E."/>
        </authorList>
    </citation>
    <scope>NUCLEOTIDE SEQUENCE</scope>
    <source>
        <strain evidence="1">TK_41</strain>
    </source>
</reference>
<keyword evidence="2" id="KW-1185">Reference proteome</keyword>
<comment type="caution">
    <text evidence="1">The sequence shown here is derived from an EMBL/GenBank/DDBJ whole genome shotgun (WGS) entry which is preliminary data.</text>
</comment>
<evidence type="ECO:0000313" key="1">
    <source>
        <dbReference type="EMBL" id="KAJ9615086.1"/>
    </source>
</evidence>
<name>A0AA39CNS8_9EURO</name>
<evidence type="ECO:0000313" key="2">
    <source>
        <dbReference type="Proteomes" id="UP001172673"/>
    </source>
</evidence>
<protein>
    <recommendedName>
        <fullName evidence="3">BTB domain-containing protein</fullName>
    </recommendedName>
</protein>
<organism evidence="1 2">
    <name type="scientific">Cladophialophora chaetospira</name>
    <dbReference type="NCBI Taxonomy" id="386627"/>
    <lineage>
        <taxon>Eukaryota</taxon>
        <taxon>Fungi</taxon>
        <taxon>Dikarya</taxon>
        <taxon>Ascomycota</taxon>
        <taxon>Pezizomycotina</taxon>
        <taxon>Eurotiomycetes</taxon>
        <taxon>Chaetothyriomycetidae</taxon>
        <taxon>Chaetothyriales</taxon>
        <taxon>Herpotrichiellaceae</taxon>
        <taxon>Cladophialophora</taxon>
    </lineage>
</organism>
<dbReference type="EMBL" id="JAPDRK010000002">
    <property type="protein sequence ID" value="KAJ9615086.1"/>
    <property type="molecule type" value="Genomic_DNA"/>
</dbReference>
<sequence>MASSSPSGVIDIDPSGDLVLSVGEVFEPKSAPETQAVTTKKRAPKPKLMRVSSKHLTLASPVFNVMLNGGFHEGQLQLNKDNPPVLELPDDDAQGMLTLCCILHHHPDALSFVMLDGVLEVARICDKYGCQPVGKSWFHHQLLQRGRSWLTLTPSRLGLLVQAALTFDDFDIFYLSTTAALRKFSGRMLLQVVAALDDTVPEGFFTHLRTVQIELLNMLSSKCQEVTGELIKVRSSKTDHRNASVSWDGNEVKLPDVCVGQAKRSGKLIAALCAVELWGKVKRGYDNVSIENAIDAVANIAATVDEGNSCANRERCESCQMSWKNTIVEMLEEFREQIYGICLECIKNMDNEHLYGMIGSRCCRHRAPAKVLMTHALEG</sequence>
<gene>
    <name evidence="1" type="ORF">H2200_001160</name>
</gene>
<dbReference type="Proteomes" id="UP001172673">
    <property type="component" value="Unassembled WGS sequence"/>
</dbReference>
<proteinExistence type="predicted"/>
<accession>A0AA39CNS8</accession>